<feature type="region of interest" description="Disordered" evidence="1">
    <location>
        <begin position="54"/>
        <end position="90"/>
    </location>
</feature>
<proteinExistence type="predicted"/>
<organism evidence="3 4">
    <name type="scientific">Phlyctema vagabunda</name>
    <dbReference type="NCBI Taxonomy" id="108571"/>
    <lineage>
        <taxon>Eukaryota</taxon>
        <taxon>Fungi</taxon>
        <taxon>Dikarya</taxon>
        <taxon>Ascomycota</taxon>
        <taxon>Pezizomycotina</taxon>
        <taxon>Leotiomycetes</taxon>
        <taxon>Helotiales</taxon>
        <taxon>Dermateaceae</taxon>
        <taxon>Phlyctema</taxon>
    </lineage>
</organism>
<dbReference type="PANTHER" id="PTHR33112">
    <property type="entry name" value="DOMAIN PROTEIN, PUTATIVE-RELATED"/>
    <property type="match status" value="1"/>
</dbReference>
<evidence type="ECO:0000313" key="3">
    <source>
        <dbReference type="EMBL" id="KAL3421728.1"/>
    </source>
</evidence>
<accession>A0ABR4PEJ1</accession>
<feature type="compositionally biased region" description="Polar residues" evidence="1">
    <location>
        <begin position="76"/>
        <end position="89"/>
    </location>
</feature>
<dbReference type="PANTHER" id="PTHR33112:SF16">
    <property type="entry name" value="HETEROKARYON INCOMPATIBILITY DOMAIN-CONTAINING PROTEIN"/>
    <property type="match status" value="1"/>
</dbReference>
<name>A0ABR4PEJ1_9HELO</name>
<gene>
    <name evidence="3" type="ORF">PVAG01_05884</name>
</gene>
<evidence type="ECO:0000313" key="4">
    <source>
        <dbReference type="Proteomes" id="UP001629113"/>
    </source>
</evidence>
<comment type="caution">
    <text evidence="3">The sequence shown here is derived from an EMBL/GenBank/DDBJ whole genome shotgun (WGS) entry which is preliminary data.</text>
</comment>
<keyword evidence="4" id="KW-1185">Reference proteome</keyword>
<dbReference type="Proteomes" id="UP001629113">
    <property type="component" value="Unassembled WGS sequence"/>
</dbReference>
<reference evidence="3 4" key="1">
    <citation type="submission" date="2024-06" db="EMBL/GenBank/DDBJ databases">
        <title>Complete genome of Phlyctema vagabunda strain 19-DSS-EL-015.</title>
        <authorList>
            <person name="Fiorenzani C."/>
        </authorList>
    </citation>
    <scope>NUCLEOTIDE SEQUENCE [LARGE SCALE GENOMIC DNA]</scope>
    <source>
        <strain evidence="3 4">19-DSS-EL-015</strain>
    </source>
</reference>
<sequence>MSGQPAAEAKLSWAEEWRTALLLAHLRHSSLCVPYDNRQNMSSTMMSVPGKSQGIAAAAEGSRIHSEETQMESEEASVQTDAPQNTLEGSQALPEQTRVLTDTARAMEQFRECSFYQSVSAIDPSICAGCANIIYAISLKGGKGAMMVVRMEKRNLSYLVHYDDVSELSKSSRRCRMCALLLDKRCRYRDSPDTPDTGILSGKCFEMMFRDRELFREAMKADSRDQEMPIQMLRWPLTSLRMDSLVHHRSYYMGIIYFLQDYMKKLHSYKIEVAENDRLLYSQAQHTCMLVEMWIQEFQSWYVSLGRGQAPDAVAAMKMDIWRLSRMSDSEFEDFSVGFRVIRGYRDQVTELSLPYLRLKVFTDRGDRFSEGIMGRSIQRHGDCLEITRLAKMWTDDCAQNHKECRTLDLSVGAEPILPSRVIDVGLEPNSTPRLISTKGQRARWVALSHCWGKSTGLSRTLRANVAVLEKEIKLSRLSPTFRDAIKLTQQLGIRYLWIDSLCIIQDCPKDWQRESAKMPTVYHNAYVTIAAAATQDSRGGFLIEREWTKSSKNITMPIPLDRGQGTVHFDLPNNELVPSTEVNYLQSRAWCFQESSLSHRLLTFDRLQLSYTCVRHGQIESRDLPHGLACEDRNTFLSQLYKSDGSNNAMSYEPLMVMWYNLLWDYTKRDLTFEKDKLVAISGIAGFLGSFLRDEYHAGLWRQAMPQNLLWSPYEEENLALEYKHARSSKAYCAPSWSWAAIDGSISNFICKQVQSAIPIATVLEVSTSLVGSGVYGQVSAGYIKIKGPLKQAVCGAPWGFWPHQPRLQWGFNTNSDAADDISHGIFDTTWPRVGTKVWCLQITDVYGLILIKAARFGRGKEYRRIGVFHLRTRANKPPPCFSAEDVVEVTIA</sequence>
<dbReference type="EMBL" id="JBFCZG010000005">
    <property type="protein sequence ID" value="KAL3421728.1"/>
    <property type="molecule type" value="Genomic_DNA"/>
</dbReference>
<evidence type="ECO:0000259" key="2">
    <source>
        <dbReference type="Pfam" id="PF06985"/>
    </source>
</evidence>
<dbReference type="InterPro" id="IPR010730">
    <property type="entry name" value="HET"/>
</dbReference>
<dbReference type="Pfam" id="PF06985">
    <property type="entry name" value="HET"/>
    <property type="match status" value="1"/>
</dbReference>
<protein>
    <submittedName>
        <fullName evidence="3">Heterokaryon incompatibility protein</fullName>
    </submittedName>
</protein>
<feature type="domain" description="Heterokaryon incompatibility" evidence="2">
    <location>
        <begin position="445"/>
        <end position="595"/>
    </location>
</feature>
<evidence type="ECO:0000256" key="1">
    <source>
        <dbReference type="SAM" id="MobiDB-lite"/>
    </source>
</evidence>